<dbReference type="EMBL" id="CP126116">
    <property type="protein sequence ID" value="WHZ58617.1"/>
    <property type="molecule type" value="Genomic_DNA"/>
</dbReference>
<proteinExistence type="predicted"/>
<sequence length="123" mass="14440">MKKNNEDLSNRDLMSSIYKDFEKKGGAEKLPGMGKPLPKSALEGDIFTKIVKNANYLPAWIRMQKEIKQRIEKLMKLTDDEKRITEAEQINKEIMKYNRSCPPALQKNLLSLNELEKHYKLWE</sequence>
<gene>
    <name evidence="1" type="ORF">QLQ22_04525</name>
</gene>
<protein>
    <submittedName>
        <fullName evidence="1">DUF1992 domain-containing protein</fullName>
    </submittedName>
</protein>
<keyword evidence="2" id="KW-1185">Reference proteome</keyword>
<dbReference type="Proteomes" id="UP001226091">
    <property type="component" value="Chromosome"/>
</dbReference>
<evidence type="ECO:0000313" key="1">
    <source>
        <dbReference type="EMBL" id="WHZ58617.1"/>
    </source>
</evidence>
<reference evidence="2" key="1">
    <citation type="journal article" date="2025" name="Aquaculture">
        <title>Assessment of the bioflocculant production and safety properties of Metabacillus hrfriensis sp. nov. based on phenotypic and whole-genome sequencing analysis.</title>
        <authorList>
            <person name="Zhang R."/>
            <person name="Zhao Z."/>
            <person name="Luo L."/>
            <person name="Wang S."/>
            <person name="Guo K."/>
            <person name="Xu W."/>
        </authorList>
    </citation>
    <scope>NUCLEOTIDE SEQUENCE [LARGE SCALE GENOMIC DNA]</scope>
    <source>
        <strain evidence="2">CT-WN-B3</strain>
    </source>
</reference>
<evidence type="ECO:0000313" key="2">
    <source>
        <dbReference type="Proteomes" id="UP001226091"/>
    </source>
</evidence>
<organism evidence="1 2">
    <name type="scientific">Metabacillus hrfriensis</name>
    <dbReference type="NCBI Taxonomy" id="3048891"/>
    <lineage>
        <taxon>Bacteria</taxon>
        <taxon>Bacillati</taxon>
        <taxon>Bacillota</taxon>
        <taxon>Bacilli</taxon>
        <taxon>Bacillales</taxon>
        <taxon>Bacillaceae</taxon>
        <taxon>Metabacillus</taxon>
    </lineage>
</organism>
<accession>A0ACD4RDX8</accession>
<name>A0ACD4RDX8_9BACI</name>